<dbReference type="PANTHER" id="PTHR35146:SF1">
    <property type="entry name" value="UPF0178 PROTEIN YAII"/>
    <property type="match status" value="1"/>
</dbReference>
<dbReference type="EMBL" id="AEQN01000016">
    <property type="protein sequence ID" value="EFV01946.1"/>
    <property type="molecule type" value="Genomic_DNA"/>
</dbReference>
<sequence>MKIILDVDTTPRAARNICDTIAQQFGLSLVSVSDIDRDAGDPRERTDRILAALTRNDIVVTDDYTLADRIYEHAMAAVSPKGFVFTAANMDELLYERYLKNKKAAEAPTPAPSKRGLARRARAEERAFTSLMLDLISPVSKEL</sequence>
<dbReference type="eggNOG" id="COG1671">
    <property type="taxonomic scope" value="Bacteria"/>
</dbReference>
<dbReference type="Proteomes" id="UP000004754">
    <property type="component" value="Unassembled WGS sequence"/>
</dbReference>
<comment type="similarity">
    <text evidence="1">Belongs to the UPF0178 family.</text>
</comment>
<dbReference type="HOGENOM" id="CLU_1804508_0_0_9"/>
<dbReference type="OrthoDB" id="9798918at2"/>
<gene>
    <name evidence="2" type="ORF">HMP0721_1341</name>
</gene>
<keyword evidence="3" id="KW-1185">Reference proteome</keyword>
<dbReference type="PANTHER" id="PTHR35146">
    <property type="entry name" value="UPF0178 PROTEIN YAII"/>
    <property type="match status" value="1"/>
</dbReference>
<dbReference type="AlphaFoldDB" id="E6MH56"/>
<proteinExistence type="inferred from homology"/>
<dbReference type="InterPro" id="IPR003791">
    <property type="entry name" value="UPF0178"/>
</dbReference>
<dbReference type="RefSeq" id="WP_006598763.1">
    <property type="nucleotide sequence ID" value="NZ_GL622359.1"/>
</dbReference>
<reference evidence="2 3" key="1">
    <citation type="submission" date="2010-12" db="EMBL/GenBank/DDBJ databases">
        <authorList>
            <person name="Muzny D."/>
            <person name="Qin X."/>
            <person name="Deng J."/>
            <person name="Jiang H."/>
            <person name="Liu Y."/>
            <person name="Qu J."/>
            <person name="Song X.-Z."/>
            <person name="Zhang L."/>
            <person name="Thornton R."/>
            <person name="Coyle M."/>
            <person name="Francisco L."/>
            <person name="Jackson L."/>
            <person name="Javaid M."/>
            <person name="Korchina V."/>
            <person name="Kovar C."/>
            <person name="Mata R."/>
            <person name="Mathew T."/>
            <person name="Ngo R."/>
            <person name="Nguyen L."/>
            <person name="Nguyen N."/>
            <person name="Okwuonu G."/>
            <person name="Ongeri F."/>
            <person name="Pham C."/>
            <person name="Simmons D."/>
            <person name="Wilczek-Boney K."/>
            <person name="Hale W."/>
            <person name="Jakkamsetti A."/>
            <person name="Pham P."/>
            <person name="Ruth R."/>
            <person name="San Lucas F."/>
            <person name="Warren J."/>
            <person name="Zhang J."/>
            <person name="Zhao Z."/>
            <person name="Zhou C."/>
            <person name="Zhu D."/>
            <person name="Lee S."/>
            <person name="Bess C."/>
            <person name="Blankenburg K."/>
            <person name="Forbes L."/>
            <person name="Fu Q."/>
            <person name="Gubbala S."/>
            <person name="Hirani K."/>
            <person name="Jayaseelan J.C."/>
            <person name="Lara F."/>
            <person name="Munidasa M."/>
            <person name="Palculict T."/>
            <person name="Patil S."/>
            <person name="Pu L.-L."/>
            <person name="Saada N."/>
            <person name="Tang L."/>
            <person name="Weissenberger G."/>
            <person name="Zhu Y."/>
            <person name="Hemphill L."/>
            <person name="Shang Y."/>
            <person name="Youmans B."/>
            <person name="Ayvaz T."/>
            <person name="Ross M."/>
            <person name="Santibanez J."/>
            <person name="Aqrawi P."/>
            <person name="Gross S."/>
            <person name="Joshi V."/>
            <person name="Fowler G."/>
            <person name="Nazareth L."/>
            <person name="Reid J."/>
            <person name="Worley K."/>
            <person name="Petrosino J."/>
            <person name="Highlander S."/>
            <person name="Gibbs R."/>
        </authorList>
    </citation>
    <scope>NUCLEOTIDE SEQUENCE [LARGE SCALE GENOMIC DNA]</scope>
    <source>
        <strain evidence="2 3">ATCC 23263</strain>
    </source>
</reference>
<evidence type="ECO:0000313" key="3">
    <source>
        <dbReference type="Proteomes" id="UP000004754"/>
    </source>
</evidence>
<dbReference type="Pfam" id="PF02639">
    <property type="entry name" value="DUF188"/>
    <property type="match status" value="1"/>
</dbReference>
<comment type="caution">
    <text evidence="2">The sequence shown here is derived from an EMBL/GenBank/DDBJ whole genome shotgun (WGS) entry which is preliminary data.</text>
</comment>
<name>E6MH56_9FIRM</name>
<protein>
    <submittedName>
        <fullName evidence="2">YaiI/YqxD family protein</fullName>
    </submittedName>
</protein>
<organism evidence="2 3">
    <name type="scientific">Pseudoramibacter alactolyticus ATCC 23263</name>
    <dbReference type="NCBI Taxonomy" id="887929"/>
    <lineage>
        <taxon>Bacteria</taxon>
        <taxon>Bacillati</taxon>
        <taxon>Bacillota</taxon>
        <taxon>Clostridia</taxon>
        <taxon>Eubacteriales</taxon>
        <taxon>Eubacteriaceae</taxon>
        <taxon>Pseudoramibacter</taxon>
    </lineage>
</organism>
<dbReference type="STRING" id="887929.HMP0721_1341"/>
<evidence type="ECO:0000256" key="1">
    <source>
        <dbReference type="ARBA" id="ARBA00008522"/>
    </source>
</evidence>
<evidence type="ECO:0000313" key="2">
    <source>
        <dbReference type="EMBL" id="EFV01946.1"/>
    </source>
</evidence>
<accession>E6MH56</accession>